<dbReference type="PROSITE" id="PS50878">
    <property type="entry name" value="RT_POL"/>
    <property type="match status" value="1"/>
</dbReference>
<evidence type="ECO:0000256" key="5">
    <source>
        <dbReference type="ARBA" id="ARBA00023319"/>
    </source>
</evidence>
<dbReference type="Gene3D" id="2.60.40.10">
    <property type="entry name" value="Immunoglobulins"/>
    <property type="match status" value="1"/>
</dbReference>
<keyword evidence="10" id="KW-1185">Reference proteome</keyword>
<dbReference type="Pfam" id="PF00078">
    <property type="entry name" value="RVT_1"/>
    <property type="match status" value="1"/>
</dbReference>
<keyword evidence="6" id="KW-0175">Coiled coil</keyword>
<name>A0AAW0HFJ1_MYOGA</name>
<feature type="compositionally biased region" description="Low complexity" evidence="7">
    <location>
        <begin position="7"/>
        <end position="16"/>
    </location>
</feature>
<dbReference type="AlphaFoldDB" id="A0AAW0HFJ1"/>
<gene>
    <name evidence="9" type="ORF">U0070_017973</name>
</gene>
<accession>A0AAW0HFJ1</accession>
<dbReference type="InterPro" id="IPR000477">
    <property type="entry name" value="RT_dom"/>
</dbReference>
<sequence>MGRRQGKNSSNNLKNNMKTPDPSDLMTERLEHHILEEVENSVIMKAIESLKQGMNNSLKEIEEKYSKKIEEMSKEIEEKYNKKFEEMSKFVNDTLGNQEKTIKQVLERLGIQGLYLNIIKAIYSKPTANIKLNGEKLKAIPLKSGTRQGCPLSPYLFNIVLEVLAIAIRQHKGIKGIQIGKDEVKLSLFADDMIVYISDPKNSTKELRQLINTFSNVAGYKTNSKKSIALLYTKDKEAEREIRETSPFTIATKSIKYLGVTLIKEVKDLFDKNFKFWKKEIGEDTRKWKDLPCSWIGRINIVKMAILPKAIYRSNAIPIKIPSNFFTDLEKKIIRFIWQNKKSRIAKAILYNKGTSGGITILDFKLYYTATVLKTACYWHENREVHIWNRIEDPDNNPQMYEHLIFDKGTKGIQWKKESIFNKWCWHNWMSTCRRMKVDPYLSPYTNLKSKWIKDININLSTLNLIEEKVGSSLQDIGTGDCFLSRTPVSQTIRESMNKWDLLKLRSFCKAKDTVSKTKRLPSDWEKIFTNPSSDKGIYRKPSLLALPAPLVKSGGVVTLKCSSEIVFETFILVLHRKGLRADPLYLVGESHDGGVQANVSIAPVTTVHAGTCRCYGSVSDQPYEWSDPSDSLDIKITGQEGECPDRLDPQNPVYAEETSPSVIVNGFSERLRASHIQRIRPH</sequence>
<keyword evidence="2" id="KW-0732">Signal</keyword>
<feature type="domain" description="Reverse transcriptase" evidence="8">
    <location>
        <begin position="1"/>
        <end position="262"/>
    </location>
</feature>
<evidence type="ECO:0000313" key="9">
    <source>
        <dbReference type="EMBL" id="KAK7800210.1"/>
    </source>
</evidence>
<keyword evidence="3" id="KW-1015">Disulfide bond</keyword>
<keyword evidence="5" id="KW-0393">Immunoglobulin domain</keyword>
<evidence type="ECO:0000313" key="10">
    <source>
        <dbReference type="Proteomes" id="UP001488838"/>
    </source>
</evidence>
<evidence type="ECO:0000256" key="7">
    <source>
        <dbReference type="SAM" id="MobiDB-lite"/>
    </source>
</evidence>
<keyword evidence="4" id="KW-0325">Glycoprotein</keyword>
<dbReference type="InterPro" id="IPR036179">
    <property type="entry name" value="Ig-like_dom_sf"/>
</dbReference>
<dbReference type="EMBL" id="JBBHLL010000565">
    <property type="protein sequence ID" value="KAK7800210.1"/>
    <property type="molecule type" value="Genomic_DNA"/>
</dbReference>
<protein>
    <recommendedName>
        <fullName evidence="1">RNA-directed DNA polymerase</fullName>
        <ecNumber evidence="1">2.7.7.49</ecNumber>
    </recommendedName>
</protein>
<dbReference type="CDD" id="cd01650">
    <property type="entry name" value="RT_nLTR_like"/>
    <property type="match status" value="1"/>
</dbReference>
<evidence type="ECO:0000259" key="8">
    <source>
        <dbReference type="PROSITE" id="PS50878"/>
    </source>
</evidence>
<feature type="region of interest" description="Disordered" evidence="7">
    <location>
        <begin position="1"/>
        <end position="24"/>
    </location>
</feature>
<organism evidence="9 10">
    <name type="scientific">Myodes glareolus</name>
    <name type="common">Bank vole</name>
    <name type="synonym">Clethrionomys glareolus</name>
    <dbReference type="NCBI Taxonomy" id="447135"/>
    <lineage>
        <taxon>Eukaryota</taxon>
        <taxon>Metazoa</taxon>
        <taxon>Chordata</taxon>
        <taxon>Craniata</taxon>
        <taxon>Vertebrata</taxon>
        <taxon>Euteleostomi</taxon>
        <taxon>Mammalia</taxon>
        <taxon>Eutheria</taxon>
        <taxon>Euarchontoglires</taxon>
        <taxon>Glires</taxon>
        <taxon>Rodentia</taxon>
        <taxon>Myomorpha</taxon>
        <taxon>Muroidea</taxon>
        <taxon>Cricetidae</taxon>
        <taxon>Arvicolinae</taxon>
        <taxon>Myodes</taxon>
    </lineage>
</organism>
<dbReference type="EC" id="2.7.7.49" evidence="1"/>
<evidence type="ECO:0000256" key="3">
    <source>
        <dbReference type="ARBA" id="ARBA00023157"/>
    </source>
</evidence>
<dbReference type="SUPFAM" id="SSF56672">
    <property type="entry name" value="DNA/RNA polymerases"/>
    <property type="match status" value="1"/>
</dbReference>
<evidence type="ECO:0000256" key="6">
    <source>
        <dbReference type="SAM" id="Coils"/>
    </source>
</evidence>
<dbReference type="PANTHER" id="PTHR19446">
    <property type="entry name" value="REVERSE TRANSCRIPTASES"/>
    <property type="match status" value="1"/>
</dbReference>
<dbReference type="InterPro" id="IPR013783">
    <property type="entry name" value="Ig-like_fold"/>
</dbReference>
<evidence type="ECO:0000256" key="1">
    <source>
        <dbReference type="ARBA" id="ARBA00012493"/>
    </source>
</evidence>
<reference evidence="9 10" key="1">
    <citation type="journal article" date="2023" name="bioRxiv">
        <title>Conserved and derived expression patterns and positive selection on dental genes reveal complex evolutionary context of ever-growing rodent molars.</title>
        <authorList>
            <person name="Calamari Z.T."/>
            <person name="Song A."/>
            <person name="Cohen E."/>
            <person name="Akter M."/>
            <person name="Roy R.D."/>
            <person name="Hallikas O."/>
            <person name="Christensen M.M."/>
            <person name="Li P."/>
            <person name="Marangoni P."/>
            <person name="Jernvall J."/>
            <person name="Klein O.D."/>
        </authorList>
    </citation>
    <scope>NUCLEOTIDE SEQUENCE [LARGE SCALE GENOMIC DNA]</scope>
    <source>
        <strain evidence="9">V071</strain>
    </source>
</reference>
<dbReference type="Proteomes" id="UP001488838">
    <property type="component" value="Unassembled WGS sequence"/>
</dbReference>
<dbReference type="InterPro" id="IPR043502">
    <property type="entry name" value="DNA/RNA_pol_sf"/>
</dbReference>
<dbReference type="GO" id="GO:0003964">
    <property type="term" value="F:RNA-directed DNA polymerase activity"/>
    <property type="evidence" value="ECO:0007669"/>
    <property type="project" value="UniProtKB-EC"/>
</dbReference>
<feature type="coiled-coil region" evidence="6">
    <location>
        <begin position="44"/>
        <end position="82"/>
    </location>
</feature>
<evidence type="ECO:0000256" key="2">
    <source>
        <dbReference type="ARBA" id="ARBA00022729"/>
    </source>
</evidence>
<proteinExistence type="predicted"/>
<dbReference type="FunFam" id="2.60.40.10:FF:000049">
    <property type="entry name" value="Leukocyte immunoglobulin-like receptor subfamily B member 1"/>
    <property type="match status" value="1"/>
</dbReference>
<evidence type="ECO:0000256" key="4">
    <source>
        <dbReference type="ARBA" id="ARBA00023180"/>
    </source>
</evidence>
<comment type="caution">
    <text evidence="9">The sequence shown here is derived from an EMBL/GenBank/DDBJ whole genome shotgun (WGS) entry which is preliminary data.</text>
</comment>
<dbReference type="SUPFAM" id="SSF48726">
    <property type="entry name" value="Immunoglobulin"/>
    <property type="match status" value="1"/>
</dbReference>